<protein>
    <submittedName>
        <fullName evidence="4">Serine/threonine-protein kinase R400</fullName>
    </submittedName>
</protein>
<dbReference type="Gene3D" id="1.10.510.10">
    <property type="entry name" value="Transferase(Phosphotransferase) domain 1"/>
    <property type="match status" value="1"/>
</dbReference>
<feature type="region of interest" description="Disordered" evidence="2">
    <location>
        <begin position="313"/>
        <end position="403"/>
    </location>
</feature>
<dbReference type="GO" id="GO:0005524">
    <property type="term" value="F:ATP binding"/>
    <property type="evidence" value="ECO:0007669"/>
    <property type="project" value="UniProtKB-UniRule"/>
</dbReference>
<feature type="compositionally biased region" description="Polar residues" evidence="2">
    <location>
        <begin position="355"/>
        <end position="364"/>
    </location>
</feature>
<proteinExistence type="predicted"/>
<dbReference type="PANTHER" id="PTHR37171">
    <property type="entry name" value="SERINE/THREONINE-PROTEIN KINASE YRZF-RELATED"/>
    <property type="match status" value="1"/>
</dbReference>
<keyword evidence="4" id="KW-0808">Transferase</keyword>
<evidence type="ECO:0000256" key="2">
    <source>
        <dbReference type="SAM" id="MobiDB-lite"/>
    </source>
</evidence>
<name>A0AB38ZM31_9VIRU</name>
<accession>A0AB38ZM31</accession>
<dbReference type="InterPro" id="IPR017441">
    <property type="entry name" value="Protein_kinase_ATP_BS"/>
</dbReference>
<feature type="compositionally biased region" description="Polar residues" evidence="2">
    <location>
        <begin position="375"/>
        <end position="384"/>
    </location>
</feature>
<keyword evidence="4" id="KW-0418">Kinase</keyword>
<feature type="binding site" evidence="1">
    <location>
        <position position="65"/>
    </location>
    <ligand>
        <name>ATP</name>
        <dbReference type="ChEBI" id="CHEBI:30616"/>
    </ligand>
</feature>
<reference evidence="4" key="1">
    <citation type="submission" date="2024-01" db="EMBL/GenBank/DDBJ databases">
        <title>Genomic and biogeographic characterisation of Mantoniella tinhauana virus 1, the first discovered Mantoniella-infecting prasinovirus.</title>
        <authorList>
            <person name="Rey Redondo E."/>
            <person name="Yung C.C.M."/>
        </authorList>
    </citation>
    <scope>NUCLEOTIDE SEQUENCE</scope>
    <source>
        <strain evidence="4">Lau Fau Shan</strain>
    </source>
</reference>
<keyword evidence="1" id="KW-0547">Nucleotide-binding</keyword>
<dbReference type="InterPro" id="IPR052396">
    <property type="entry name" value="Meiotic_Drive_Suppr_Kinase"/>
</dbReference>
<feature type="compositionally biased region" description="Basic residues" evidence="2">
    <location>
        <begin position="315"/>
        <end position="334"/>
    </location>
</feature>
<dbReference type="InterPro" id="IPR000719">
    <property type="entry name" value="Prot_kinase_dom"/>
</dbReference>
<dbReference type="PROSITE" id="PS50011">
    <property type="entry name" value="PROTEIN_KINASE_DOM"/>
    <property type="match status" value="1"/>
</dbReference>
<feature type="domain" description="Protein kinase" evidence="3">
    <location>
        <begin position="35"/>
        <end position="266"/>
    </location>
</feature>
<dbReference type="SMART" id="SM00220">
    <property type="entry name" value="S_TKc"/>
    <property type="match status" value="1"/>
</dbReference>
<dbReference type="GO" id="GO:0004672">
    <property type="term" value="F:protein kinase activity"/>
    <property type="evidence" value="ECO:0007669"/>
    <property type="project" value="InterPro"/>
</dbReference>
<organism evidence="4">
    <name type="scientific">Mantoniella tinhauana virus 1</name>
    <dbReference type="NCBI Taxonomy" id="3111543"/>
    <lineage>
        <taxon>Viruses</taxon>
    </lineage>
</organism>
<evidence type="ECO:0000256" key="1">
    <source>
        <dbReference type="PROSITE-ProRule" id="PRU10141"/>
    </source>
</evidence>
<dbReference type="Pfam" id="PF00069">
    <property type="entry name" value="Pkinase"/>
    <property type="match status" value="1"/>
</dbReference>
<evidence type="ECO:0000313" key="4">
    <source>
        <dbReference type="EMBL" id="XAO13439.1"/>
    </source>
</evidence>
<sequence>MIEKELKKILKGAKGCDPKSVMYAPRMNNIKKINKGRLFKIGKGQYGAVYYGCLDDKCNTKIAIKFTNEPSAKMEYTIAKKLRGMGVPEMYHFKTCDKRDVLYSEYIDGVPLETWMQSNPGVSEYKSIIRQIATNLYKIHKKYPNFRHHDLHWNNIMVTKDGKAVMIDFGLAVMDGIKNPTVNNGELLLDSGISRKSNPMYDLHYILYILHKYTHSKTIKDFIKSLFKNPSNYLEPYTDYVRFGRLRLVEHKNLPTFEDVINHPFLSEKKKPNTMKSILNFAEKTKPAPLQPITKKQLGSKEALEKAKQILAKNKMNKKPKLPVKLVPKPKPKPKSNSPKSMNNVPLAKLVPKPKSNSPKSMNNVPLAKLVPKPKSNSPKSMNNVPLAKLVPKPKSNSPKSMNNVPLAKLVTINKNNEVKIGRRKCRLYKKGDLVKLFNMNPKLSKSEMCTRIKNLAK</sequence>
<dbReference type="PANTHER" id="PTHR37171:SF1">
    <property type="entry name" value="SERINE_THREONINE-PROTEIN KINASE YRZF-RELATED"/>
    <property type="match status" value="1"/>
</dbReference>
<dbReference type="PROSITE" id="PS00107">
    <property type="entry name" value="PROTEIN_KINASE_ATP"/>
    <property type="match status" value="1"/>
</dbReference>
<evidence type="ECO:0000259" key="3">
    <source>
        <dbReference type="PROSITE" id="PS50011"/>
    </source>
</evidence>
<dbReference type="InterPro" id="IPR011009">
    <property type="entry name" value="Kinase-like_dom_sf"/>
</dbReference>
<keyword evidence="1" id="KW-0067">ATP-binding</keyword>
<dbReference type="EMBL" id="PP130629">
    <property type="protein sequence ID" value="XAO13439.1"/>
    <property type="molecule type" value="Genomic_DNA"/>
</dbReference>
<feature type="compositionally biased region" description="Low complexity" evidence="2">
    <location>
        <begin position="335"/>
        <end position="346"/>
    </location>
</feature>
<dbReference type="SUPFAM" id="SSF56112">
    <property type="entry name" value="Protein kinase-like (PK-like)"/>
    <property type="match status" value="1"/>
</dbReference>